<dbReference type="SUPFAM" id="SSF74650">
    <property type="entry name" value="Galactose mutarotase-like"/>
    <property type="match status" value="1"/>
</dbReference>
<evidence type="ECO:0000259" key="7">
    <source>
        <dbReference type="Pfam" id="PF03633"/>
    </source>
</evidence>
<dbReference type="AlphaFoldDB" id="A0A8J6HQW0"/>
<dbReference type="InterPro" id="IPR010972">
    <property type="entry name" value="Beta-PGM"/>
</dbReference>
<accession>A0A8J6HQW0</accession>
<dbReference type="SUPFAM" id="SSF56784">
    <property type="entry name" value="HAD-like"/>
    <property type="match status" value="1"/>
</dbReference>
<dbReference type="InterPro" id="IPR023198">
    <property type="entry name" value="PGP-like_dom2"/>
</dbReference>
<dbReference type="Gene3D" id="3.40.50.1000">
    <property type="entry name" value="HAD superfamily/HAD-like"/>
    <property type="match status" value="1"/>
</dbReference>
<dbReference type="NCBIfam" id="TIGR02009">
    <property type="entry name" value="PGMB-YQAB-SF"/>
    <property type="match status" value="1"/>
</dbReference>
<feature type="binding site" evidence="3">
    <location>
        <begin position="10"/>
        <end position="12"/>
    </location>
    <ligand>
        <name>substrate</name>
    </ligand>
</feature>
<dbReference type="PANTHER" id="PTHR11051">
    <property type="entry name" value="GLYCOSYL HYDROLASE-RELATED"/>
    <property type="match status" value="1"/>
</dbReference>
<feature type="domain" description="Glycoside hydrolase family 65 N-terminal" evidence="8">
    <location>
        <begin position="230"/>
        <end position="457"/>
    </location>
</feature>
<feature type="binding site" evidence="4">
    <location>
        <position position="12"/>
    </location>
    <ligand>
        <name>Mg(2+)</name>
        <dbReference type="ChEBI" id="CHEBI:18420"/>
    </ligand>
</feature>
<feature type="binding site" evidence="3">
    <location>
        <begin position="115"/>
        <end position="119"/>
    </location>
    <ligand>
        <name>substrate</name>
    </ligand>
</feature>
<dbReference type="SUPFAM" id="SSF48208">
    <property type="entry name" value="Six-hairpin glycosidases"/>
    <property type="match status" value="1"/>
</dbReference>
<dbReference type="InterPro" id="IPR005195">
    <property type="entry name" value="Glyco_hydro_65_M"/>
</dbReference>
<feature type="domain" description="Glycoside hydrolase family 65 central catalytic" evidence="6">
    <location>
        <begin position="519"/>
        <end position="902"/>
    </location>
</feature>
<dbReference type="GO" id="GO:0030246">
    <property type="term" value="F:carbohydrate binding"/>
    <property type="evidence" value="ECO:0007669"/>
    <property type="project" value="InterPro"/>
</dbReference>
<dbReference type="NCBIfam" id="TIGR01509">
    <property type="entry name" value="HAD-SF-IA-v3"/>
    <property type="match status" value="1"/>
</dbReference>
<dbReference type="Proteomes" id="UP000657177">
    <property type="component" value="Unassembled WGS sequence"/>
</dbReference>
<feature type="binding site" evidence="4">
    <location>
        <position position="170"/>
    </location>
    <ligand>
        <name>Mg(2+)</name>
        <dbReference type="ChEBI" id="CHEBI:18420"/>
    </ligand>
</feature>
<feature type="site" description="Important for catalytic activity and assists the phosphoryl transfer reaction to Asp8 by balancing charge and orienting the reacting groups" evidence="5">
    <location>
        <position position="115"/>
    </location>
</feature>
<dbReference type="GO" id="GO:0004553">
    <property type="term" value="F:hydrolase activity, hydrolyzing O-glycosyl compounds"/>
    <property type="evidence" value="ECO:0007669"/>
    <property type="project" value="TreeGrafter"/>
</dbReference>
<dbReference type="NCBIfam" id="TIGR01990">
    <property type="entry name" value="bPGM"/>
    <property type="match status" value="1"/>
</dbReference>
<sequence>MKKTAAAIFDLDGVIVDTAKYHYLAWKRLAAELGFDFSEADNERLKGVSRMRSLEILLEIGGVTATEQEKTVMAAKKNDWYLQYIQKITPAELLPGVVPFLEDLRARGIKVALASASKNARVILSRLEIEPYFDAIVDGNRVAKAKPDPEIFLTAAADLGVVPAHCVVFEDAAAGVEAGKKAGMFVVGIGDRRNLPEADLVLPGFPGFDYEALQAAIGADPEWGGDFLLTEVGYHPDRVELNGSRFLLSNGYMGYRGTLEEAGKEDLVACTLAGVYDQAGTAWREPVNAPNGLYTLLTCHGQPLQPRVIPPAAHRQVLDLRRALHRRRTTFTFGEHAVQVEAERFLSLADPHLLVMAYRFRSAQAGEIVVETGIDADVWELNGPHFAELSFTADGPVRTATARTNEGKVIAVAETVTGIEGQVELVTGKGRLLQRITLTVEAGKEYSFYKYVAVYTSLDPECVAAGGAPDLLAQEGARRAMAVGFAELRARHVACWAERWRRSRVVVTGDPEAQFALDYSIYHLLAAAPAHTEYTSIPARGLSAQTYKGAIFWDTELFMLPFFLYTQPELARKLLRYRYHTLDGARRKAAEYGYRGAFYAWESQETGDDACTYFNVTDVFSGRPLRTYFRDKQIHISADIAYAIWQYYLVTGDESLLFEGGAEIILETARFYYSYAYFKKDKNRYELLDVTGPDEYHERVNNNAYTNYMAKYNLATALATIKLLREKDEAYYRRLIEKLDYEKDLPGLAEMHELLYLPSPDPETKLLEQFDGYFRLEDVQLPDLKARMKMPNEYLGGGNGLATTTQIIKQADVVALLNLFKADFPAAVKEANWTYYEPRTEHGSSLSPCVYAMLAADLGKKDWAYRYFLRTATIDLNGDYKRYVGTLYIGGTHPAANGGAWMGAVFGFGGLRFDGTTVELKPLLPAKWQALTFKFQVKGQWFTVEMTKDRVRVRADRDNTRPVRFAVAGQEGICGEDEELVFTVPGEESLS</sequence>
<feature type="binding site" evidence="3">
    <location>
        <begin position="45"/>
        <end position="50"/>
    </location>
    <ligand>
        <name>substrate</name>
    </ligand>
</feature>
<dbReference type="InterPro" id="IPR008928">
    <property type="entry name" value="6-hairpin_glycosidase_sf"/>
</dbReference>
<evidence type="ECO:0000256" key="5">
    <source>
        <dbReference type="PIRSR" id="PIRSR610972-4"/>
    </source>
</evidence>
<keyword evidence="4" id="KW-0460">Magnesium</keyword>
<evidence type="ECO:0000313" key="9">
    <source>
        <dbReference type="EMBL" id="MBA2132396.1"/>
    </source>
</evidence>
<dbReference type="InterPro" id="IPR036412">
    <property type="entry name" value="HAD-like_sf"/>
</dbReference>
<dbReference type="EC" id="5.4.2.6" evidence="9"/>
<feature type="binding site" evidence="4">
    <location>
        <position position="10"/>
    </location>
    <ligand>
        <name>Mg(2+)</name>
        <dbReference type="ChEBI" id="CHEBI:18420"/>
    </ligand>
</feature>
<evidence type="ECO:0000256" key="1">
    <source>
        <dbReference type="ARBA" id="ARBA00006171"/>
    </source>
</evidence>
<comment type="similarity">
    <text evidence="1">Belongs to the HAD-like hydrolase superfamily. CbbY/CbbZ/Gph/YieH family.</text>
</comment>
<dbReference type="Pfam" id="PF00702">
    <property type="entry name" value="Hydrolase"/>
    <property type="match status" value="1"/>
</dbReference>
<dbReference type="Pfam" id="PF03633">
    <property type="entry name" value="Glyco_hydro_65C"/>
    <property type="match status" value="1"/>
</dbReference>
<feature type="binding site" evidence="3">
    <location>
        <position position="26"/>
    </location>
    <ligand>
        <name>substrate</name>
    </ligand>
</feature>
<dbReference type="EMBL" id="JAAKDE010000004">
    <property type="protein sequence ID" value="MBA2132396.1"/>
    <property type="molecule type" value="Genomic_DNA"/>
</dbReference>
<feature type="domain" description="Glycoside hydrolase family 65 C-terminal" evidence="7">
    <location>
        <begin position="911"/>
        <end position="971"/>
    </location>
</feature>
<feature type="binding site" evidence="4">
    <location>
        <position position="171"/>
    </location>
    <ligand>
        <name>Mg(2+)</name>
        <dbReference type="ChEBI" id="CHEBI:18420"/>
    </ligand>
</feature>
<dbReference type="InterPro" id="IPR012341">
    <property type="entry name" value="6hp_glycosidase-like_sf"/>
</dbReference>
<feature type="binding site" evidence="3">
    <location>
        <position position="77"/>
    </location>
    <ligand>
        <name>substrate</name>
    </ligand>
</feature>
<dbReference type="GO" id="GO:0016757">
    <property type="term" value="F:glycosyltransferase activity"/>
    <property type="evidence" value="ECO:0007669"/>
    <property type="project" value="UniProtKB-ARBA"/>
</dbReference>
<dbReference type="InterPro" id="IPR005194">
    <property type="entry name" value="Glyco_hydro_65_C"/>
</dbReference>
<dbReference type="InterPro" id="IPR006439">
    <property type="entry name" value="HAD-SF_hydro_IA"/>
</dbReference>
<keyword evidence="9" id="KW-0413">Isomerase</keyword>
<evidence type="ECO:0000256" key="4">
    <source>
        <dbReference type="PIRSR" id="PIRSR610972-3"/>
    </source>
</evidence>
<comment type="cofactor">
    <cofactor evidence="4">
        <name>Mg(2+)</name>
        <dbReference type="ChEBI" id="CHEBI:18420"/>
    </cofactor>
    <text evidence="4">Binds 2 magnesium ions per subunit.</text>
</comment>
<name>A0A8J6HQW0_9FIRM</name>
<comment type="caution">
    <text evidence="9">The sequence shown here is derived from an EMBL/GenBank/DDBJ whole genome shotgun (WGS) entry which is preliminary data.</text>
</comment>
<dbReference type="InterPro" id="IPR023214">
    <property type="entry name" value="HAD_sf"/>
</dbReference>
<reference evidence="9" key="1">
    <citation type="submission" date="2020-06" db="EMBL/GenBank/DDBJ databases">
        <title>Novel chitinolytic bacterium.</title>
        <authorList>
            <person name="Ungkulpasvich U."/>
            <person name="Kosugi A."/>
            <person name="Uke A."/>
        </authorList>
    </citation>
    <scope>NUCLEOTIDE SEQUENCE</scope>
    <source>
        <strain evidence="9">UUS1-1</strain>
    </source>
</reference>
<dbReference type="InterPro" id="IPR010976">
    <property type="entry name" value="B-phosphoglucomutase_hydrolase"/>
</dbReference>
<dbReference type="InterPro" id="IPR011013">
    <property type="entry name" value="Gal_mutarotase_sf_dom"/>
</dbReference>
<feature type="binding site" evidence="3">
    <location>
        <position position="146"/>
    </location>
    <ligand>
        <name>substrate</name>
    </ligand>
</feature>
<dbReference type="SFLD" id="SFLDG01135">
    <property type="entry name" value="C1.5.6:_HAD__Beta-PGM__Phospha"/>
    <property type="match status" value="1"/>
</dbReference>
<dbReference type="SFLD" id="SFLDS00003">
    <property type="entry name" value="Haloacid_Dehalogenase"/>
    <property type="match status" value="1"/>
</dbReference>
<gene>
    <name evidence="9" type="primary">pgmB</name>
    <name evidence="9" type="ORF">G5B42_02400</name>
</gene>
<dbReference type="GO" id="GO:0000287">
    <property type="term" value="F:magnesium ion binding"/>
    <property type="evidence" value="ECO:0007669"/>
    <property type="project" value="InterPro"/>
</dbReference>
<dbReference type="Pfam" id="PF03632">
    <property type="entry name" value="Glyco_hydro_65m"/>
    <property type="match status" value="1"/>
</dbReference>
<evidence type="ECO:0000313" key="10">
    <source>
        <dbReference type="Proteomes" id="UP000657177"/>
    </source>
</evidence>
<dbReference type="InterPro" id="IPR005196">
    <property type="entry name" value="Glyco_hydro_65_N"/>
</dbReference>
<organism evidence="9 10">
    <name type="scientific">Capillibacterium thermochitinicola</name>
    <dbReference type="NCBI Taxonomy" id="2699427"/>
    <lineage>
        <taxon>Bacteria</taxon>
        <taxon>Bacillati</taxon>
        <taxon>Bacillota</taxon>
        <taxon>Capillibacterium</taxon>
    </lineage>
</organism>
<keyword evidence="4" id="KW-0479">Metal-binding</keyword>
<evidence type="ECO:0000256" key="2">
    <source>
        <dbReference type="PIRSR" id="PIRSR610972-1"/>
    </source>
</evidence>
<feature type="active site" description="Proton donor/acceptor" evidence="2">
    <location>
        <position position="12"/>
    </location>
</feature>
<feature type="active site" description="Proton donor/acceptor" evidence="2">
    <location>
        <position position="10"/>
    </location>
</feature>
<dbReference type="SFLD" id="SFLDG01129">
    <property type="entry name" value="C1.5:_HAD__Beta-PGM__Phosphata"/>
    <property type="match status" value="1"/>
</dbReference>
<evidence type="ECO:0000256" key="3">
    <source>
        <dbReference type="PIRSR" id="PIRSR610972-2"/>
    </source>
</evidence>
<feature type="site" description="Important for catalytic activity and assists the phosphoryl transfer reaction to Asp8 by balancing charge and orienting the reacting groups" evidence="5">
    <location>
        <position position="146"/>
    </location>
</feature>
<protein>
    <submittedName>
        <fullName evidence="9">Beta-phosphoglucomutase</fullName>
        <ecNumber evidence="9">5.4.2.6</ecNumber>
    </submittedName>
</protein>
<dbReference type="RefSeq" id="WP_181338850.1">
    <property type="nucleotide sequence ID" value="NZ_JAAKDE010000004.1"/>
</dbReference>
<dbReference type="Gene3D" id="2.70.98.40">
    <property type="entry name" value="Glycoside hydrolase, family 65, N-terminal domain"/>
    <property type="match status" value="1"/>
</dbReference>
<dbReference type="Gene3D" id="1.50.10.10">
    <property type="match status" value="1"/>
</dbReference>
<dbReference type="GO" id="GO:0005975">
    <property type="term" value="P:carbohydrate metabolic process"/>
    <property type="evidence" value="ECO:0007669"/>
    <property type="project" value="InterPro"/>
</dbReference>
<dbReference type="Pfam" id="PF03636">
    <property type="entry name" value="Glyco_hydro_65N"/>
    <property type="match status" value="1"/>
</dbReference>
<proteinExistence type="inferred from homology"/>
<dbReference type="Gene3D" id="2.60.420.10">
    <property type="entry name" value="Maltose phosphorylase, domain 3"/>
    <property type="match status" value="1"/>
</dbReference>
<dbReference type="PANTHER" id="PTHR11051:SF8">
    <property type="entry name" value="PROTEIN-GLUCOSYLGALACTOSYLHYDROXYLYSINE GLUCOSIDASE"/>
    <property type="match status" value="1"/>
</dbReference>
<dbReference type="Gene3D" id="1.10.150.240">
    <property type="entry name" value="Putative phosphatase, domain 2"/>
    <property type="match status" value="1"/>
</dbReference>
<evidence type="ECO:0000259" key="8">
    <source>
        <dbReference type="Pfam" id="PF03636"/>
    </source>
</evidence>
<feature type="binding site" evidence="3">
    <location>
        <position position="53"/>
    </location>
    <ligand>
        <name>substrate</name>
    </ligand>
</feature>
<evidence type="ECO:0000259" key="6">
    <source>
        <dbReference type="Pfam" id="PF03632"/>
    </source>
</evidence>
<keyword evidence="10" id="KW-1185">Reference proteome</keyword>
<dbReference type="GO" id="GO:0008801">
    <property type="term" value="F:beta-phosphoglucomutase activity"/>
    <property type="evidence" value="ECO:0007669"/>
    <property type="project" value="UniProtKB-EC"/>
</dbReference>
<dbReference type="InterPro" id="IPR037018">
    <property type="entry name" value="GH65_N"/>
</dbReference>
<dbReference type="CDD" id="cd02598">
    <property type="entry name" value="HAD_BPGM"/>
    <property type="match status" value="1"/>
</dbReference>